<protein>
    <submittedName>
        <fullName evidence="1">Uncharacterized protein</fullName>
    </submittedName>
</protein>
<dbReference type="PANTHER" id="PTHR47379:SF3">
    <property type="entry name" value="SIALYLTRANSFERASE-LIKE PROTEIN 2"/>
    <property type="match status" value="1"/>
</dbReference>
<name>A0A427AQ64_ENSVE</name>
<dbReference type="PANTHER" id="PTHR47379">
    <property type="entry name" value="SIALYLTRANSFERASE-LIKE PROTEIN 2"/>
    <property type="match status" value="1"/>
</dbReference>
<gene>
    <name evidence="1" type="ORF">B296_00027203</name>
</gene>
<dbReference type="EMBL" id="AMZH03001697">
    <property type="protein sequence ID" value="RRT78360.1"/>
    <property type="molecule type" value="Genomic_DNA"/>
</dbReference>
<organism evidence="1 2">
    <name type="scientific">Ensete ventricosum</name>
    <name type="common">Abyssinian banana</name>
    <name type="synonym">Musa ensete</name>
    <dbReference type="NCBI Taxonomy" id="4639"/>
    <lineage>
        <taxon>Eukaryota</taxon>
        <taxon>Viridiplantae</taxon>
        <taxon>Streptophyta</taxon>
        <taxon>Embryophyta</taxon>
        <taxon>Tracheophyta</taxon>
        <taxon>Spermatophyta</taxon>
        <taxon>Magnoliopsida</taxon>
        <taxon>Liliopsida</taxon>
        <taxon>Zingiberales</taxon>
        <taxon>Musaceae</taxon>
        <taxon>Ensete</taxon>
    </lineage>
</organism>
<dbReference type="Proteomes" id="UP000287651">
    <property type="component" value="Unassembled WGS sequence"/>
</dbReference>
<proteinExistence type="predicted"/>
<sequence>MSRYLLCSITDHYPLKVQDANGLGLQALISQDYCHVTVQYPRDTVPKWRDPKTGELEGLSFGFNLCEAVATWEQVSLSFLSKVRNSSTILTKEFIDALPNGWAEYAWRRINKGIQL</sequence>
<reference evidence="1 2" key="1">
    <citation type="journal article" date="2014" name="Agronomy (Basel)">
        <title>A Draft Genome Sequence for Ensete ventricosum, the Drought-Tolerant Tree Against Hunger.</title>
        <authorList>
            <person name="Harrison J."/>
            <person name="Moore K.A."/>
            <person name="Paszkiewicz K."/>
            <person name="Jones T."/>
            <person name="Grant M."/>
            <person name="Ambacheew D."/>
            <person name="Muzemil S."/>
            <person name="Studholme D.J."/>
        </authorList>
    </citation>
    <scope>NUCLEOTIDE SEQUENCE [LARGE SCALE GENOMIC DNA]</scope>
</reference>
<dbReference type="AlphaFoldDB" id="A0A427AQ64"/>
<evidence type="ECO:0000313" key="1">
    <source>
        <dbReference type="EMBL" id="RRT78360.1"/>
    </source>
</evidence>
<comment type="caution">
    <text evidence="1">The sequence shown here is derived from an EMBL/GenBank/DDBJ whole genome shotgun (WGS) entry which is preliminary data.</text>
</comment>
<accession>A0A427AQ64</accession>
<evidence type="ECO:0000313" key="2">
    <source>
        <dbReference type="Proteomes" id="UP000287651"/>
    </source>
</evidence>